<name>A0A072TXK0_MEDTR</name>
<gene>
    <name evidence="2" type="ordered locus">MTR_7g022435</name>
</gene>
<evidence type="ECO:0000313" key="4">
    <source>
        <dbReference type="Proteomes" id="UP000002051"/>
    </source>
</evidence>
<protein>
    <submittedName>
        <fullName evidence="2 3">Uncharacterized protein</fullName>
    </submittedName>
</protein>
<dbReference type="AlphaFoldDB" id="A0A072TXK0"/>
<evidence type="ECO:0000313" key="2">
    <source>
        <dbReference type="EMBL" id="KEH21876.1"/>
    </source>
</evidence>
<accession>A0A072TXK0</accession>
<evidence type="ECO:0000256" key="1">
    <source>
        <dbReference type="SAM" id="MobiDB-lite"/>
    </source>
</evidence>
<reference evidence="2 4" key="1">
    <citation type="journal article" date="2011" name="Nature">
        <title>The Medicago genome provides insight into the evolution of rhizobial symbioses.</title>
        <authorList>
            <person name="Young N.D."/>
            <person name="Debelle F."/>
            <person name="Oldroyd G.E."/>
            <person name="Geurts R."/>
            <person name="Cannon S.B."/>
            <person name="Udvardi M.K."/>
            <person name="Benedito V.A."/>
            <person name="Mayer K.F."/>
            <person name="Gouzy J."/>
            <person name="Schoof H."/>
            <person name="Van de Peer Y."/>
            <person name="Proost S."/>
            <person name="Cook D.R."/>
            <person name="Meyers B.C."/>
            <person name="Spannagl M."/>
            <person name="Cheung F."/>
            <person name="De Mita S."/>
            <person name="Krishnakumar V."/>
            <person name="Gundlach H."/>
            <person name="Zhou S."/>
            <person name="Mudge J."/>
            <person name="Bharti A.K."/>
            <person name="Murray J.D."/>
            <person name="Naoumkina M.A."/>
            <person name="Rosen B."/>
            <person name="Silverstein K.A."/>
            <person name="Tang H."/>
            <person name="Rombauts S."/>
            <person name="Zhao P.X."/>
            <person name="Zhou P."/>
            <person name="Barbe V."/>
            <person name="Bardou P."/>
            <person name="Bechner M."/>
            <person name="Bellec A."/>
            <person name="Berger A."/>
            <person name="Berges H."/>
            <person name="Bidwell S."/>
            <person name="Bisseling T."/>
            <person name="Choisne N."/>
            <person name="Couloux A."/>
            <person name="Denny R."/>
            <person name="Deshpande S."/>
            <person name="Dai X."/>
            <person name="Doyle J.J."/>
            <person name="Dudez A.M."/>
            <person name="Farmer A.D."/>
            <person name="Fouteau S."/>
            <person name="Franken C."/>
            <person name="Gibelin C."/>
            <person name="Gish J."/>
            <person name="Goldstein S."/>
            <person name="Gonzalez A.J."/>
            <person name="Green P.J."/>
            <person name="Hallab A."/>
            <person name="Hartog M."/>
            <person name="Hua A."/>
            <person name="Humphray S.J."/>
            <person name="Jeong D.H."/>
            <person name="Jing Y."/>
            <person name="Jocker A."/>
            <person name="Kenton S.M."/>
            <person name="Kim D.J."/>
            <person name="Klee K."/>
            <person name="Lai H."/>
            <person name="Lang C."/>
            <person name="Lin S."/>
            <person name="Macmil S.L."/>
            <person name="Magdelenat G."/>
            <person name="Matthews L."/>
            <person name="McCorrison J."/>
            <person name="Monaghan E.L."/>
            <person name="Mun J.H."/>
            <person name="Najar F.Z."/>
            <person name="Nicholson C."/>
            <person name="Noirot C."/>
            <person name="O'Bleness M."/>
            <person name="Paule C.R."/>
            <person name="Poulain J."/>
            <person name="Prion F."/>
            <person name="Qin B."/>
            <person name="Qu C."/>
            <person name="Retzel E.F."/>
            <person name="Riddle C."/>
            <person name="Sallet E."/>
            <person name="Samain S."/>
            <person name="Samson N."/>
            <person name="Sanders I."/>
            <person name="Saurat O."/>
            <person name="Scarpelli C."/>
            <person name="Schiex T."/>
            <person name="Segurens B."/>
            <person name="Severin A.J."/>
            <person name="Sherrier D.J."/>
            <person name="Shi R."/>
            <person name="Sims S."/>
            <person name="Singer S.R."/>
            <person name="Sinharoy S."/>
            <person name="Sterck L."/>
            <person name="Viollet A."/>
            <person name="Wang B.B."/>
            <person name="Wang K."/>
            <person name="Wang M."/>
            <person name="Wang X."/>
            <person name="Warfsmann J."/>
            <person name="Weissenbach J."/>
            <person name="White D.D."/>
            <person name="White J.D."/>
            <person name="Wiley G.B."/>
            <person name="Wincker P."/>
            <person name="Xing Y."/>
            <person name="Yang L."/>
            <person name="Yao Z."/>
            <person name="Ying F."/>
            <person name="Zhai J."/>
            <person name="Zhou L."/>
            <person name="Zuber A."/>
            <person name="Denarie J."/>
            <person name="Dixon R.A."/>
            <person name="May G.D."/>
            <person name="Schwartz D.C."/>
            <person name="Rogers J."/>
            <person name="Quetier F."/>
            <person name="Town C.D."/>
            <person name="Roe B.A."/>
        </authorList>
    </citation>
    <scope>NUCLEOTIDE SEQUENCE [LARGE SCALE GENOMIC DNA]</scope>
    <source>
        <strain evidence="2">A17</strain>
        <strain evidence="3 4">cv. Jemalong A17</strain>
    </source>
</reference>
<sequence length="50" mass="5372">MGGKKTPRGLDGHKHKEPKGDERHTSSMTVVSVEVNGAGKYEKSMTTCPS</sequence>
<dbReference type="HOGENOM" id="CLU_3127384_0_0_1"/>
<feature type="compositionally biased region" description="Basic and acidic residues" evidence="1">
    <location>
        <begin position="8"/>
        <end position="25"/>
    </location>
</feature>
<dbReference type="Proteomes" id="UP000002051">
    <property type="component" value="Unassembled WGS sequence"/>
</dbReference>
<dbReference type="EnsemblPlants" id="KEH21876">
    <property type="protein sequence ID" value="KEH21876"/>
    <property type="gene ID" value="MTR_7g022435"/>
</dbReference>
<keyword evidence="4" id="KW-1185">Reference proteome</keyword>
<reference evidence="2 4" key="2">
    <citation type="journal article" date="2014" name="BMC Genomics">
        <title>An improved genome release (version Mt4.0) for the model legume Medicago truncatula.</title>
        <authorList>
            <person name="Tang H."/>
            <person name="Krishnakumar V."/>
            <person name="Bidwell S."/>
            <person name="Rosen B."/>
            <person name="Chan A."/>
            <person name="Zhou S."/>
            <person name="Gentzbittel L."/>
            <person name="Childs K.L."/>
            <person name="Yandell M."/>
            <person name="Gundlach H."/>
            <person name="Mayer K.F."/>
            <person name="Schwartz D.C."/>
            <person name="Town C.D."/>
        </authorList>
    </citation>
    <scope>GENOME REANNOTATION</scope>
    <source>
        <strain evidence="2">A17</strain>
        <strain evidence="3 4">cv. Jemalong A17</strain>
    </source>
</reference>
<organism evidence="2 4">
    <name type="scientific">Medicago truncatula</name>
    <name type="common">Barrel medic</name>
    <name type="synonym">Medicago tribuloides</name>
    <dbReference type="NCBI Taxonomy" id="3880"/>
    <lineage>
        <taxon>Eukaryota</taxon>
        <taxon>Viridiplantae</taxon>
        <taxon>Streptophyta</taxon>
        <taxon>Embryophyta</taxon>
        <taxon>Tracheophyta</taxon>
        <taxon>Spermatophyta</taxon>
        <taxon>Magnoliopsida</taxon>
        <taxon>eudicotyledons</taxon>
        <taxon>Gunneridae</taxon>
        <taxon>Pentapetalae</taxon>
        <taxon>rosids</taxon>
        <taxon>fabids</taxon>
        <taxon>Fabales</taxon>
        <taxon>Fabaceae</taxon>
        <taxon>Papilionoideae</taxon>
        <taxon>50 kb inversion clade</taxon>
        <taxon>NPAAA clade</taxon>
        <taxon>Hologalegina</taxon>
        <taxon>IRL clade</taxon>
        <taxon>Trifolieae</taxon>
        <taxon>Medicago</taxon>
    </lineage>
</organism>
<evidence type="ECO:0000313" key="3">
    <source>
        <dbReference type="EnsemblPlants" id="KEH21876"/>
    </source>
</evidence>
<feature type="region of interest" description="Disordered" evidence="1">
    <location>
        <begin position="1"/>
        <end position="28"/>
    </location>
</feature>
<proteinExistence type="predicted"/>
<dbReference type="EMBL" id="CM001223">
    <property type="protein sequence ID" value="KEH21876.1"/>
    <property type="molecule type" value="Genomic_DNA"/>
</dbReference>
<reference evidence="3" key="3">
    <citation type="submission" date="2015-04" db="UniProtKB">
        <authorList>
            <consortium name="EnsemblPlants"/>
        </authorList>
    </citation>
    <scope>IDENTIFICATION</scope>
    <source>
        <strain evidence="3">cv. Jemalong A17</strain>
    </source>
</reference>